<dbReference type="EMBL" id="SMKU01000163">
    <property type="protein sequence ID" value="TDD79921.1"/>
    <property type="molecule type" value="Genomic_DNA"/>
</dbReference>
<name>A0A4R5B2H6_9ACTN</name>
<sequence length="74" mass="8310">MTKWQVRYVIDDGSTMFGLEPAREHYIEVELDTIGLDVFGEDEQLAYDRLKVAAHERIGGHVVVTGASEITDTD</sequence>
<evidence type="ECO:0000313" key="2">
    <source>
        <dbReference type="Proteomes" id="UP000294513"/>
    </source>
</evidence>
<accession>A0A4R5B2H6</accession>
<protein>
    <submittedName>
        <fullName evidence="1">Uncharacterized protein</fullName>
    </submittedName>
</protein>
<dbReference type="Proteomes" id="UP000294513">
    <property type="component" value="Unassembled WGS sequence"/>
</dbReference>
<comment type="caution">
    <text evidence="1">The sequence shown here is derived from an EMBL/GenBank/DDBJ whole genome shotgun (WGS) entry which is preliminary data.</text>
</comment>
<keyword evidence="2" id="KW-1185">Reference proteome</keyword>
<dbReference type="AlphaFoldDB" id="A0A4R5B2H6"/>
<reference evidence="1 2" key="1">
    <citation type="submission" date="2019-03" db="EMBL/GenBank/DDBJ databases">
        <title>Draft genome sequences of novel Actinobacteria.</title>
        <authorList>
            <person name="Sahin N."/>
            <person name="Ay H."/>
            <person name="Saygin H."/>
        </authorList>
    </citation>
    <scope>NUCLEOTIDE SEQUENCE [LARGE SCALE GENOMIC DNA]</scope>
    <source>
        <strain evidence="1 2">H3C3</strain>
    </source>
</reference>
<gene>
    <name evidence="1" type="ORF">E1298_26895</name>
</gene>
<evidence type="ECO:0000313" key="1">
    <source>
        <dbReference type="EMBL" id="TDD79921.1"/>
    </source>
</evidence>
<dbReference type="RefSeq" id="WP_131898021.1">
    <property type="nucleotide sequence ID" value="NZ_SMKU01000163.1"/>
</dbReference>
<organism evidence="1 2">
    <name type="scientific">Actinomadura rubrisoli</name>
    <dbReference type="NCBI Taxonomy" id="2530368"/>
    <lineage>
        <taxon>Bacteria</taxon>
        <taxon>Bacillati</taxon>
        <taxon>Actinomycetota</taxon>
        <taxon>Actinomycetes</taxon>
        <taxon>Streptosporangiales</taxon>
        <taxon>Thermomonosporaceae</taxon>
        <taxon>Actinomadura</taxon>
    </lineage>
</organism>
<proteinExistence type="predicted"/>